<dbReference type="Gene3D" id="3.40.50.10470">
    <property type="entry name" value="Translation initiation factor eif-2b, domain 2"/>
    <property type="match status" value="1"/>
</dbReference>
<gene>
    <name evidence="1" type="primary">mtnA_38</name>
    <name evidence="1" type="ORF">SDC9_149240</name>
</gene>
<proteinExistence type="predicted"/>
<sequence length="109" mass="12143">MLAHRHKIPFYVAIPLSTIDWELGSGRDIPIEHRDENEVLGAWGTVRVMGNRSVRNGPRAYVRVANPFSGALNPGFDVTPAELITGIITPLGIFKPGDLWKRRDQLKGK</sequence>
<dbReference type="EC" id="5.3.1.23" evidence="1"/>
<dbReference type="InterPro" id="IPR037171">
    <property type="entry name" value="NagB/RpiA_transferase-like"/>
</dbReference>
<dbReference type="InterPro" id="IPR000649">
    <property type="entry name" value="IF-2B-related"/>
</dbReference>
<dbReference type="GO" id="GO:0019509">
    <property type="term" value="P:L-methionine salvage from methylthioadenosine"/>
    <property type="evidence" value="ECO:0007669"/>
    <property type="project" value="TreeGrafter"/>
</dbReference>
<name>A0A645EJU1_9ZZZZ</name>
<dbReference type="AlphaFoldDB" id="A0A645EJU1"/>
<dbReference type="GO" id="GO:0046523">
    <property type="term" value="F:S-methyl-5-thioribose-1-phosphate isomerase activity"/>
    <property type="evidence" value="ECO:0007669"/>
    <property type="project" value="UniProtKB-EC"/>
</dbReference>
<organism evidence="1">
    <name type="scientific">bioreactor metagenome</name>
    <dbReference type="NCBI Taxonomy" id="1076179"/>
    <lineage>
        <taxon>unclassified sequences</taxon>
        <taxon>metagenomes</taxon>
        <taxon>ecological metagenomes</taxon>
    </lineage>
</organism>
<dbReference type="Pfam" id="PF01008">
    <property type="entry name" value="IF-2B"/>
    <property type="match status" value="1"/>
</dbReference>
<comment type="caution">
    <text evidence="1">The sequence shown here is derived from an EMBL/GenBank/DDBJ whole genome shotgun (WGS) entry which is preliminary data.</text>
</comment>
<dbReference type="InterPro" id="IPR042529">
    <property type="entry name" value="IF_2B-like_C"/>
</dbReference>
<dbReference type="EMBL" id="VSSQ01047989">
    <property type="protein sequence ID" value="MPN02027.1"/>
    <property type="molecule type" value="Genomic_DNA"/>
</dbReference>
<accession>A0A645EJU1</accession>
<dbReference type="SUPFAM" id="SSF100950">
    <property type="entry name" value="NagB/RpiA/CoA transferase-like"/>
    <property type="match status" value="1"/>
</dbReference>
<evidence type="ECO:0000313" key="1">
    <source>
        <dbReference type="EMBL" id="MPN02027.1"/>
    </source>
</evidence>
<dbReference type="PANTHER" id="PTHR43475:SF1">
    <property type="entry name" value="METHYLTHIORIBOSE-1-PHOSPHATE ISOMERASE"/>
    <property type="match status" value="1"/>
</dbReference>
<protein>
    <submittedName>
        <fullName evidence="1">Methylthioribose-1-phosphate isomerase</fullName>
        <ecNumber evidence="1">5.3.1.23</ecNumber>
    </submittedName>
</protein>
<keyword evidence="1" id="KW-0413">Isomerase</keyword>
<dbReference type="PANTHER" id="PTHR43475">
    <property type="entry name" value="METHYLTHIORIBOSE-1-PHOSPHATE ISOMERASE"/>
    <property type="match status" value="1"/>
</dbReference>
<reference evidence="1" key="1">
    <citation type="submission" date="2019-08" db="EMBL/GenBank/DDBJ databases">
        <authorList>
            <person name="Kucharzyk K."/>
            <person name="Murdoch R.W."/>
            <person name="Higgins S."/>
            <person name="Loffler F."/>
        </authorList>
    </citation>
    <scope>NUCLEOTIDE SEQUENCE</scope>
</reference>